<dbReference type="Proteomes" id="UP000287033">
    <property type="component" value="Unassembled WGS sequence"/>
</dbReference>
<accession>A0A401RLE1</accession>
<dbReference type="EMBL" id="BEZZ01001479">
    <property type="protein sequence ID" value="GCC18939.1"/>
    <property type="molecule type" value="Genomic_DNA"/>
</dbReference>
<name>A0A401RLE1_CHIPU</name>
<reference evidence="1 2" key="1">
    <citation type="journal article" date="2018" name="Nat. Ecol. Evol.">
        <title>Shark genomes provide insights into elasmobranch evolution and the origin of vertebrates.</title>
        <authorList>
            <person name="Hara Y"/>
            <person name="Yamaguchi K"/>
            <person name="Onimaru K"/>
            <person name="Kadota M"/>
            <person name="Koyanagi M"/>
            <person name="Keeley SD"/>
            <person name="Tatsumi K"/>
            <person name="Tanaka K"/>
            <person name="Motone F"/>
            <person name="Kageyama Y"/>
            <person name="Nozu R"/>
            <person name="Adachi N"/>
            <person name="Nishimura O"/>
            <person name="Nakagawa R"/>
            <person name="Tanegashima C"/>
            <person name="Kiyatake I"/>
            <person name="Matsumoto R"/>
            <person name="Murakumo K"/>
            <person name="Nishida K"/>
            <person name="Terakita A"/>
            <person name="Kuratani S"/>
            <person name="Sato K"/>
            <person name="Hyodo S Kuraku.S."/>
        </authorList>
    </citation>
    <scope>NUCLEOTIDE SEQUENCE [LARGE SCALE GENOMIC DNA]</scope>
</reference>
<comment type="caution">
    <text evidence="1">The sequence shown here is derived from an EMBL/GenBank/DDBJ whole genome shotgun (WGS) entry which is preliminary data.</text>
</comment>
<evidence type="ECO:0000313" key="1">
    <source>
        <dbReference type="EMBL" id="GCC18939.1"/>
    </source>
</evidence>
<protein>
    <submittedName>
        <fullName evidence="1">Uncharacterized protein</fullName>
    </submittedName>
</protein>
<sequence length="108" mass="12242">MRIRRRLRARYSTQAHLATGDRARYSTQAHPATVTRASTLRRRIRLGSPASGALRVRGHRRPEFFRVVAPEEPLVVRVQCSPFVHLWGLGPVRFATAMETVVPARCRG</sequence>
<proteinExistence type="predicted"/>
<gene>
    <name evidence="1" type="ORF">chiPu_0018130</name>
</gene>
<organism evidence="1 2">
    <name type="scientific">Chiloscyllium punctatum</name>
    <name type="common">Brownbanded bambooshark</name>
    <name type="synonym">Hemiscyllium punctatum</name>
    <dbReference type="NCBI Taxonomy" id="137246"/>
    <lineage>
        <taxon>Eukaryota</taxon>
        <taxon>Metazoa</taxon>
        <taxon>Chordata</taxon>
        <taxon>Craniata</taxon>
        <taxon>Vertebrata</taxon>
        <taxon>Chondrichthyes</taxon>
        <taxon>Elasmobranchii</taxon>
        <taxon>Galeomorphii</taxon>
        <taxon>Galeoidea</taxon>
        <taxon>Orectolobiformes</taxon>
        <taxon>Hemiscylliidae</taxon>
        <taxon>Chiloscyllium</taxon>
    </lineage>
</organism>
<evidence type="ECO:0000313" key="2">
    <source>
        <dbReference type="Proteomes" id="UP000287033"/>
    </source>
</evidence>
<keyword evidence="2" id="KW-1185">Reference proteome</keyword>
<dbReference type="AlphaFoldDB" id="A0A401RLE1"/>